<gene>
    <name evidence="1" type="ORF">BD626DRAFT_137145</name>
</gene>
<reference evidence="1 2" key="1">
    <citation type="journal article" date="2019" name="New Phytol.">
        <title>Comparative genomics reveals unique wood-decay strategies and fruiting body development in the Schizophyllaceae.</title>
        <authorList>
            <person name="Almasi E."/>
            <person name="Sahu N."/>
            <person name="Krizsan K."/>
            <person name="Balint B."/>
            <person name="Kovacs G.M."/>
            <person name="Kiss B."/>
            <person name="Cseklye J."/>
            <person name="Drula E."/>
            <person name="Henrissat B."/>
            <person name="Nagy I."/>
            <person name="Chovatia M."/>
            <person name="Adam C."/>
            <person name="LaButti K."/>
            <person name="Lipzen A."/>
            <person name="Riley R."/>
            <person name="Grigoriev I.V."/>
            <person name="Nagy L.G."/>
        </authorList>
    </citation>
    <scope>NUCLEOTIDE SEQUENCE [LARGE SCALE GENOMIC DNA]</scope>
    <source>
        <strain evidence="1 2">NL-1724</strain>
    </source>
</reference>
<dbReference type="PANTHER" id="PTHR23404">
    <property type="entry name" value="MOLYBDOPTERIN SYNTHASE RELATED"/>
    <property type="match status" value="1"/>
</dbReference>
<keyword evidence="2" id="KW-1185">Reference proteome</keyword>
<dbReference type="OrthoDB" id="5531344at2759"/>
<dbReference type="Gene3D" id="3.90.1170.40">
    <property type="entry name" value="Molybdopterin biosynthesis MoaE subunit"/>
    <property type="match status" value="1"/>
</dbReference>
<protein>
    <submittedName>
        <fullName evidence="1">Molybdenum cofactor synthesis 2</fullName>
    </submittedName>
</protein>
<proteinExistence type="predicted"/>
<dbReference type="Proteomes" id="UP000320762">
    <property type="component" value="Unassembled WGS sequence"/>
</dbReference>
<accession>A0A550C5W6</accession>
<comment type="caution">
    <text evidence="1">The sequence shown here is derived from an EMBL/GenBank/DDBJ whole genome shotgun (WGS) entry which is preliminary data.</text>
</comment>
<dbReference type="STRING" id="97359.A0A550C5W6"/>
<evidence type="ECO:0000313" key="1">
    <source>
        <dbReference type="EMBL" id="TRM60199.1"/>
    </source>
</evidence>
<organism evidence="1 2">
    <name type="scientific">Schizophyllum amplum</name>
    <dbReference type="NCBI Taxonomy" id="97359"/>
    <lineage>
        <taxon>Eukaryota</taxon>
        <taxon>Fungi</taxon>
        <taxon>Dikarya</taxon>
        <taxon>Basidiomycota</taxon>
        <taxon>Agaricomycotina</taxon>
        <taxon>Agaricomycetes</taxon>
        <taxon>Agaricomycetidae</taxon>
        <taxon>Agaricales</taxon>
        <taxon>Schizophyllaceae</taxon>
        <taxon>Schizophyllum</taxon>
    </lineage>
</organism>
<dbReference type="InterPro" id="IPR036563">
    <property type="entry name" value="MoaE_sf"/>
</dbReference>
<dbReference type="EMBL" id="VDMD01000023">
    <property type="protein sequence ID" value="TRM60199.1"/>
    <property type="molecule type" value="Genomic_DNA"/>
</dbReference>
<sequence>MAHAASVNAMLQSEEGISVLTYEDLHIQDIISSVSDDRAGAIASFIGTTRNSFKGKVVTRLEYQAYSKAAIKTMSSIIQEACSLSTRSEHNAEEQQASTISRCAVYHRLGTVPVGQPSIVIAVSSPHRKEAFVACEYILEEVKRKAQIWKREYYEGEPEETAEWKANH</sequence>
<dbReference type="SUPFAM" id="SSF54690">
    <property type="entry name" value="Molybdopterin synthase subunit MoaE"/>
    <property type="match status" value="1"/>
</dbReference>
<name>A0A550C5W6_9AGAR</name>
<dbReference type="InterPro" id="IPR003448">
    <property type="entry name" value="Mopterin_biosynth_MoaE"/>
</dbReference>
<evidence type="ECO:0000313" key="2">
    <source>
        <dbReference type="Proteomes" id="UP000320762"/>
    </source>
</evidence>
<dbReference type="Pfam" id="PF02391">
    <property type="entry name" value="MoaE"/>
    <property type="match status" value="1"/>
</dbReference>
<dbReference type="CDD" id="cd00756">
    <property type="entry name" value="MoaE"/>
    <property type="match status" value="1"/>
</dbReference>
<dbReference type="AlphaFoldDB" id="A0A550C5W6"/>
<dbReference type="GO" id="GO:0006777">
    <property type="term" value="P:Mo-molybdopterin cofactor biosynthetic process"/>
    <property type="evidence" value="ECO:0007669"/>
    <property type="project" value="InterPro"/>
</dbReference>